<dbReference type="BioCyc" id="ABAU509170:GCL9-3027-MONOMER"/>
<dbReference type="PROSITE" id="PS51257">
    <property type="entry name" value="PROKAR_LIPOPROTEIN"/>
    <property type="match status" value="1"/>
</dbReference>
<protein>
    <submittedName>
        <fullName evidence="1">Uncharacterized protein</fullName>
    </submittedName>
</protein>
<dbReference type="KEGG" id="abm:ABSDF3669"/>
<reference evidence="1 2" key="1">
    <citation type="journal article" date="2008" name="PLoS ONE">
        <title>Comparative analysis of Acinetobacters: three genomes for three lifestyles.</title>
        <authorList>
            <person name="Vallenet D."/>
            <person name="Nordmann P."/>
            <person name="Barbe V."/>
            <person name="Poirel L."/>
            <person name="Mangenot S."/>
            <person name="Bataille E."/>
            <person name="Dossat C."/>
            <person name="Gas S."/>
            <person name="Kreimeyer A."/>
            <person name="Lenoble P."/>
            <person name="Oztas S."/>
            <person name="Poulain J."/>
            <person name="Segurens B."/>
            <person name="Robert C."/>
            <person name="Abergel C."/>
            <person name="Claverie J.M."/>
            <person name="Raoult D."/>
            <person name="Medigue C."/>
            <person name="Weissenbach J."/>
            <person name="Cruveiller S."/>
        </authorList>
    </citation>
    <scope>NUCLEOTIDE SEQUENCE [LARGE SCALE GENOMIC DNA]</scope>
    <source>
        <strain evidence="1 2">SDF</strain>
    </source>
</reference>
<dbReference type="AlphaFoldDB" id="B0VQN5"/>
<organism evidence="1 2">
    <name type="scientific">Acinetobacter baumannii (strain SDF)</name>
    <dbReference type="NCBI Taxonomy" id="509170"/>
    <lineage>
        <taxon>Bacteria</taxon>
        <taxon>Pseudomonadati</taxon>
        <taxon>Pseudomonadota</taxon>
        <taxon>Gammaproteobacteria</taxon>
        <taxon>Moraxellales</taxon>
        <taxon>Moraxellaceae</taxon>
        <taxon>Acinetobacter</taxon>
        <taxon>Acinetobacter calcoaceticus/baumannii complex</taxon>
    </lineage>
</organism>
<sequence length="125" mass="13642">MWSLMRSKKINLVVVPLLLTACSHNDGPLVQDVYNNQYDCARDWNNETCKQENSSSGHGSSYVGSRYLGPAYYQNNREVSYHGNTLHPYSNLSVGRPVISSTAKSASSSSPIRGGFGRSGFSFGG</sequence>
<gene>
    <name evidence="1" type="ordered locus">ABSDF3669</name>
</gene>
<proteinExistence type="predicted"/>
<dbReference type="HOGENOM" id="CLU_1987787_0_0_6"/>
<name>B0VQN5_ACIBS</name>
<evidence type="ECO:0000313" key="1">
    <source>
        <dbReference type="EMBL" id="CAP02922.1"/>
    </source>
</evidence>
<accession>B0VQN5</accession>
<evidence type="ECO:0000313" key="2">
    <source>
        <dbReference type="Proteomes" id="UP000001741"/>
    </source>
</evidence>
<dbReference type="Proteomes" id="UP000001741">
    <property type="component" value="Chromosome"/>
</dbReference>
<dbReference type="EMBL" id="CU468230">
    <property type="protein sequence ID" value="CAP02922.1"/>
    <property type="molecule type" value="Genomic_DNA"/>
</dbReference>